<keyword evidence="6 11" id="KW-0697">Rotamase</keyword>
<dbReference type="Gene3D" id="1.10.3120.10">
    <property type="entry name" value="Trigger factor, C-terminal domain"/>
    <property type="match status" value="1"/>
</dbReference>
<evidence type="ECO:0000256" key="7">
    <source>
        <dbReference type="ARBA" id="ARBA00023186"/>
    </source>
</evidence>
<evidence type="ECO:0000313" key="16">
    <source>
        <dbReference type="Proteomes" id="UP000194003"/>
    </source>
</evidence>
<comment type="caution">
    <text evidence="15">The sequence shown here is derived from an EMBL/GenBank/DDBJ whole genome shotgun (WGS) entry which is preliminary data.</text>
</comment>
<dbReference type="Pfam" id="PF05697">
    <property type="entry name" value="Trigger_N"/>
    <property type="match status" value="1"/>
</dbReference>
<dbReference type="InterPro" id="IPR008880">
    <property type="entry name" value="Trigger_fac_C"/>
</dbReference>
<organism evidence="15 16">
    <name type="scientific">Magnetofaba australis IT-1</name>
    <dbReference type="NCBI Taxonomy" id="1434232"/>
    <lineage>
        <taxon>Bacteria</taxon>
        <taxon>Pseudomonadati</taxon>
        <taxon>Pseudomonadota</taxon>
        <taxon>Magnetococcia</taxon>
        <taxon>Magnetococcales</taxon>
        <taxon>Magnetococcaceae</taxon>
        <taxon>Magnetofaba</taxon>
    </lineage>
</organism>
<dbReference type="Pfam" id="PF05698">
    <property type="entry name" value="Trigger_C"/>
    <property type="match status" value="1"/>
</dbReference>
<dbReference type="EMBL" id="LVJN01000021">
    <property type="protein sequence ID" value="OSM00347.1"/>
    <property type="molecule type" value="Genomic_DNA"/>
</dbReference>
<dbReference type="HAMAP" id="MF_00303">
    <property type="entry name" value="Trigger_factor_Tig"/>
    <property type="match status" value="1"/>
</dbReference>
<proteinExistence type="inferred from homology"/>
<protein>
    <recommendedName>
        <fullName evidence="4 11">Trigger factor</fullName>
        <shortName evidence="11">TF</shortName>
        <ecNumber evidence="3 11">5.2.1.8</ecNumber>
    </recommendedName>
    <alternativeName>
        <fullName evidence="10 11">PPIase</fullName>
    </alternativeName>
</protein>
<dbReference type="GO" id="GO:0015031">
    <property type="term" value="P:protein transport"/>
    <property type="evidence" value="ECO:0007669"/>
    <property type="project" value="UniProtKB-UniRule"/>
</dbReference>
<dbReference type="GO" id="GO:0044183">
    <property type="term" value="F:protein folding chaperone"/>
    <property type="evidence" value="ECO:0007669"/>
    <property type="project" value="TreeGrafter"/>
</dbReference>
<evidence type="ECO:0000256" key="3">
    <source>
        <dbReference type="ARBA" id="ARBA00013194"/>
    </source>
</evidence>
<evidence type="ECO:0000256" key="8">
    <source>
        <dbReference type="ARBA" id="ARBA00023235"/>
    </source>
</evidence>
<evidence type="ECO:0000256" key="13">
    <source>
        <dbReference type="RuleBase" id="RU003914"/>
    </source>
</evidence>
<dbReference type="InterPro" id="IPR001179">
    <property type="entry name" value="PPIase_FKBP_dom"/>
</dbReference>
<evidence type="ECO:0000256" key="10">
    <source>
        <dbReference type="ARBA" id="ARBA00029986"/>
    </source>
</evidence>
<dbReference type="InterPro" id="IPR005215">
    <property type="entry name" value="Trig_fac"/>
</dbReference>
<dbReference type="Gene3D" id="3.30.70.1050">
    <property type="entry name" value="Trigger factor ribosome-binding domain"/>
    <property type="match status" value="1"/>
</dbReference>
<keyword evidence="8 11" id="KW-0413">Isomerase</keyword>
<comment type="catalytic activity">
    <reaction evidence="1 11 12">
        <text>[protein]-peptidylproline (omega=180) = [protein]-peptidylproline (omega=0)</text>
        <dbReference type="Rhea" id="RHEA:16237"/>
        <dbReference type="Rhea" id="RHEA-COMP:10747"/>
        <dbReference type="Rhea" id="RHEA-COMP:10748"/>
        <dbReference type="ChEBI" id="CHEBI:83833"/>
        <dbReference type="ChEBI" id="CHEBI:83834"/>
        <dbReference type="EC" id="5.2.1.8"/>
    </reaction>
</comment>
<evidence type="ECO:0000256" key="2">
    <source>
        <dbReference type="ARBA" id="ARBA00005464"/>
    </source>
</evidence>
<dbReference type="OrthoDB" id="9767721at2"/>
<keyword evidence="16" id="KW-1185">Reference proteome</keyword>
<dbReference type="SUPFAM" id="SSF102735">
    <property type="entry name" value="Trigger factor ribosome-binding domain"/>
    <property type="match status" value="1"/>
</dbReference>
<evidence type="ECO:0000256" key="12">
    <source>
        <dbReference type="PROSITE-ProRule" id="PRU00277"/>
    </source>
</evidence>
<dbReference type="GO" id="GO:0051083">
    <property type="term" value="P:'de novo' cotranslational protein folding"/>
    <property type="evidence" value="ECO:0007669"/>
    <property type="project" value="TreeGrafter"/>
</dbReference>
<dbReference type="EC" id="5.2.1.8" evidence="3 11"/>
<dbReference type="Gene3D" id="3.10.50.40">
    <property type="match status" value="1"/>
</dbReference>
<evidence type="ECO:0000256" key="11">
    <source>
        <dbReference type="HAMAP-Rule" id="MF_00303"/>
    </source>
</evidence>
<feature type="domain" description="PPIase FKBP-type" evidence="14">
    <location>
        <begin position="161"/>
        <end position="224"/>
    </location>
</feature>
<dbReference type="SUPFAM" id="SSF54534">
    <property type="entry name" value="FKBP-like"/>
    <property type="match status" value="1"/>
</dbReference>
<keyword evidence="9 11" id="KW-0131">Cell cycle</keyword>
<dbReference type="PROSITE" id="PS50059">
    <property type="entry name" value="FKBP_PPIASE"/>
    <property type="match status" value="1"/>
</dbReference>
<keyword evidence="5 11" id="KW-0132">Cell division</keyword>
<dbReference type="InterPro" id="IPR027304">
    <property type="entry name" value="Trigger_fact/SurA_dom_sf"/>
</dbReference>
<dbReference type="Proteomes" id="UP000194003">
    <property type="component" value="Unassembled WGS sequence"/>
</dbReference>
<evidence type="ECO:0000256" key="6">
    <source>
        <dbReference type="ARBA" id="ARBA00023110"/>
    </source>
</evidence>
<dbReference type="STRING" id="1434232.MAIT1_00846"/>
<comment type="function">
    <text evidence="11">Involved in protein export. Acts as a chaperone by maintaining the newly synthesized protein in an open conformation. Functions as a peptidyl-prolyl cis-trans isomerase.</text>
</comment>
<dbReference type="GO" id="GO:0003755">
    <property type="term" value="F:peptidyl-prolyl cis-trans isomerase activity"/>
    <property type="evidence" value="ECO:0007669"/>
    <property type="project" value="UniProtKB-UniRule"/>
</dbReference>
<dbReference type="InterPro" id="IPR036611">
    <property type="entry name" value="Trigger_fac_ribosome-bd_sf"/>
</dbReference>
<dbReference type="PIRSF" id="PIRSF003095">
    <property type="entry name" value="Trigger_factor"/>
    <property type="match status" value="1"/>
</dbReference>
<dbReference type="RefSeq" id="WP_085446954.1">
    <property type="nucleotide sequence ID" value="NZ_LVJN01000021.1"/>
</dbReference>
<evidence type="ECO:0000259" key="14">
    <source>
        <dbReference type="PROSITE" id="PS50059"/>
    </source>
</evidence>
<dbReference type="InterPro" id="IPR008881">
    <property type="entry name" value="Trigger_fac_ribosome-bd_bac"/>
</dbReference>
<dbReference type="Pfam" id="PF00254">
    <property type="entry name" value="FKBP_C"/>
    <property type="match status" value="1"/>
</dbReference>
<reference evidence="15 16" key="1">
    <citation type="journal article" date="2016" name="BMC Genomics">
        <title>Combined genomic and structural analyses of a cultured magnetotactic bacterium reveals its niche adaptation to a dynamic environment.</title>
        <authorList>
            <person name="Araujo A.C."/>
            <person name="Morillo V."/>
            <person name="Cypriano J."/>
            <person name="Teixeira L.C."/>
            <person name="Leao P."/>
            <person name="Lyra S."/>
            <person name="Almeida L.G."/>
            <person name="Bazylinski D.A."/>
            <person name="Vasconcellos A.T."/>
            <person name="Abreu F."/>
            <person name="Lins U."/>
        </authorList>
    </citation>
    <scope>NUCLEOTIDE SEQUENCE [LARGE SCALE GENOMIC DNA]</scope>
    <source>
        <strain evidence="15 16">IT-1</strain>
    </source>
</reference>
<dbReference type="SUPFAM" id="SSF109998">
    <property type="entry name" value="Triger factor/SurA peptide-binding domain-like"/>
    <property type="match status" value="1"/>
</dbReference>
<comment type="similarity">
    <text evidence="2 11 13">Belongs to the FKBP-type PPIase family. Tig subfamily.</text>
</comment>
<dbReference type="FunFam" id="3.10.50.40:FF:000001">
    <property type="entry name" value="Trigger factor"/>
    <property type="match status" value="1"/>
</dbReference>
<dbReference type="GO" id="GO:0043022">
    <property type="term" value="F:ribosome binding"/>
    <property type="evidence" value="ECO:0007669"/>
    <property type="project" value="TreeGrafter"/>
</dbReference>
<evidence type="ECO:0000256" key="1">
    <source>
        <dbReference type="ARBA" id="ARBA00000971"/>
    </source>
</evidence>
<dbReference type="GO" id="GO:0043335">
    <property type="term" value="P:protein unfolding"/>
    <property type="evidence" value="ECO:0007669"/>
    <property type="project" value="TreeGrafter"/>
</dbReference>
<evidence type="ECO:0000313" key="15">
    <source>
        <dbReference type="EMBL" id="OSM00347.1"/>
    </source>
</evidence>
<keyword evidence="7 11" id="KW-0143">Chaperone</keyword>
<keyword evidence="11" id="KW-0963">Cytoplasm</keyword>
<dbReference type="NCBIfam" id="TIGR00115">
    <property type="entry name" value="tig"/>
    <property type="match status" value="1"/>
</dbReference>
<dbReference type="GO" id="GO:0051301">
    <property type="term" value="P:cell division"/>
    <property type="evidence" value="ECO:0007669"/>
    <property type="project" value="UniProtKB-KW"/>
</dbReference>
<dbReference type="InterPro" id="IPR037041">
    <property type="entry name" value="Trigger_fac_C_sf"/>
</dbReference>
<dbReference type="AlphaFoldDB" id="A0A1Y2JZL1"/>
<sequence length="445" mass="49624">MQVTVEEKGAFDRDVIITVPAEQVNAMLDAELSKLAMQAKLPGFRPGRVPRKVIEQRFGHAVKNDVAERLFQTTYPQALSEQSLRPVGMPTLKVGDVTKDADFTYTASIQIFPTIEPQGYTGLKLTRANVEIGGEDVERVIQKIQQHHAEYQPSEEAAEMGDQVRMSFSGSIDGELFPGGQADDYVLDLGSNRFIPGFEEQLVGVKAGEEKDVTVSFPADYHSQELAGKEAVFKCGIKEVKKANMPAVDDELAKKAGIADGGVEKLREEIEKRLKQDAQQTIQNDLKQQIMRQLLEANPVDLPSQLVEQEIDGLVEGMKAQYKQQGIDPDQLNIPEEEMRAEFQDKGRERVTLGLLMGSITRKEELKVDDAAIEARLDALVSSYVQGEQAEQIKKMFREDPKRMEEIQGGALEEKVIDWLIKQAEVSDESLSFEALMERQEGQSA</sequence>
<accession>A0A1Y2JZL1</accession>
<evidence type="ECO:0000256" key="5">
    <source>
        <dbReference type="ARBA" id="ARBA00022618"/>
    </source>
</evidence>
<comment type="domain">
    <text evidence="11">Consists of 3 domains; the N-terminus binds the ribosome, the middle domain has PPIase activity, while the C-terminus has intrinsic chaperone activity on its own.</text>
</comment>
<dbReference type="PANTHER" id="PTHR30560:SF3">
    <property type="entry name" value="TRIGGER FACTOR-LIKE PROTEIN TIG, CHLOROPLASTIC"/>
    <property type="match status" value="1"/>
</dbReference>
<evidence type="ECO:0000256" key="9">
    <source>
        <dbReference type="ARBA" id="ARBA00023306"/>
    </source>
</evidence>
<dbReference type="PANTHER" id="PTHR30560">
    <property type="entry name" value="TRIGGER FACTOR CHAPERONE AND PEPTIDYL-PROLYL CIS/TRANS ISOMERASE"/>
    <property type="match status" value="1"/>
</dbReference>
<evidence type="ECO:0000256" key="4">
    <source>
        <dbReference type="ARBA" id="ARBA00016902"/>
    </source>
</evidence>
<gene>
    <name evidence="11" type="primary">tig</name>
    <name evidence="15" type="ORF">MAIT1_00846</name>
</gene>
<name>A0A1Y2JZL1_9PROT</name>
<comment type="subcellular location">
    <subcellularLocation>
        <location evidence="11">Cytoplasm</location>
    </subcellularLocation>
    <text evidence="11">About half TF is bound to the ribosome near the polypeptide exit tunnel while the other half is free in the cytoplasm.</text>
</comment>
<dbReference type="InterPro" id="IPR046357">
    <property type="entry name" value="PPIase_dom_sf"/>
</dbReference>
<dbReference type="GO" id="GO:0005737">
    <property type="term" value="C:cytoplasm"/>
    <property type="evidence" value="ECO:0007669"/>
    <property type="project" value="UniProtKB-SubCell"/>
</dbReference>